<accession>A0A8T4C8D4</accession>
<protein>
    <submittedName>
        <fullName evidence="1">Uncharacterized protein</fullName>
    </submittedName>
</protein>
<dbReference type="EMBL" id="VGJJ01000015">
    <property type="protein sequence ID" value="MBM3282210.1"/>
    <property type="molecule type" value="Genomic_DNA"/>
</dbReference>
<evidence type="ECO:0000313" key="1">
    <source>
        <dbReference type="EMBL" id="MBM3282210.1"/>
    </source>
</evidence>
<proteinExistence type="predicted"/>
<comment type="caution">
    <text evidence="1">The sequence shown here is derived from an EMBL/GenBank/DDBJ whole genome shotgun (WGS) entry which is preliminary data.</text>
</comment>
<sequence length="231" mass="26901">MPVEVFDSLDKIKSRFPDSSFLETNPRRVKALDDYFSRRGIVQLDTTIKRGKWPALHYPHAEKLTAQIVDLTQKHRDHTSKKWHWQMTHLKASSKETLAHAQKVTDPLYWKHLAKSVVDGQYRSDAKTIDLHSSLLADKKYRPMIDAFVNNEDYRKQLTETVKTSIVYKDHQGLAKHANDKKKLQMDVSKALVEKTHVQVVDARNQLFSLKELLKWSTENKNDKEKPNDGK</sequence>
<gene>
    <name evidence="1" type="ORF">FJY86_02620</name>
</gene>
<name>A0A8T4C8D4_9ARCH</name>
<organism evidence="1 2">
    <name type="scientific">Candidatus Iainarchaeum sp</name>
    <dbReference type="NCBI Taxonomy" id="3101447"/>
    <lineage>
        <taxon>Archaea</taxon>
        <taxon>Candidatus Iainarchaeota</taxon>
        <taxon>Candidatus Iainarchaeia</taxon>
        <taxon>Candidatus Iainarchaeales</taxon>
        <taxon>Candidatus Iainarchaeaceae</taxon>
        <taxon>Candidatus Iainarchaeum</taxon>
    </lineage>
</organism>
<dbReference type="AlphaFoldDB" id="A0A8T4C8D4"/>
<evidence type="ECO:0000313" key="2">
    <source>
        <dbReference type="Proteomes" id="UP000774699"/>
    </source>
</evidence>
<reference evidence="1" key="1">
    <citation type="submission" date="2019-03" db="EMBL/GenBank/DDBJ databases">
        <title>Lake Tanganyika Metagenome-Assembled Genomes (MAGs).</title>
        <authorList>
            <person name="Tran P."/>
        </authorList>
    </citation>
    <scope>NUCLEOTIDE SEQUENCE</scope>
    <source>
        <strain evidence="1">M_DeepCast_50m_m2_156</strain>
    </source>
</reference>
<dbReference type="Proteomes" id="UP000774699">
    <property type="component" value="Unassembled WGS sequence"/>
</dbReference>